<dbReference type="Proteomes" id="UP000502706">
    <property type="component" value="Chromosome"/>
</dbReference>
<dbReference type="EMBL" id="CP045121">
    <property type="protein sequence ID" value="QIN78057.1"/>
    <property type="molecule type" value="Genomic_DNA"/>
</dbReference>
<dbReference type="RefSeq" id="WP_166395735.1">
    <property type="nucleotide sequence ID" value="NZ_CP045121.1"/>
</dbReference>
<dbReference type="AlphaFoldDB" id="A0A6G8PV42"/>
<evidence type="ECO:0000256" key="1">
    <source>
        <dbReference type="SAM" id="MobiDB-lite"/>
    </source>
</evidence>
<feature type="region of interest" description="Disordered" evidence="1">
    <location>
        <begin position="95"/>
        <end position="117"/>
    </location>
</feature>
<organism evidence="2 3">
    <name type="scientific">Rubrobacter marinus</name>
    <dbReference type="NCBI Taxonomy" id="2653852"/>
    <lineage>
        <taxon>Bacteria</taxon>
        <taxon>Bacillati</taxon>
        <taxon>Actinomycetota</taxon>
        <taxon>Rubrobacteria</taxon>
        <taxon>Rubrobacterales</taxon>
        <taxon>Rubrobacteraceae</taxon>
        <taxon>Rubrobacter</taxon>
    </lineage>
</organism>
<protein>
    <submittedName>
        <fullName evidence="2">Uncharacterized protein</fullName>
    </submittedName>
</protein>
<gene>
    <name evidence="2" type="ORF">GBA65_05480</name>
</gene>
<proteinExistence type="predicted"/>
<dbReference type="KEGG" id="rmar:GBA65_05480"/>
<evidence type="ECO:0000313" key="2">
    <source>
        <dbReference type="EMBL" id="QIN78057.1"/>
    </source>
</evidence>
<keyword evidence="3" id="KW-1185">Reference proteome</keyword>
<evidence type="ECO:0000313" key="3">
    <source>
        <dbReference type="Proteomes" id="UP000502706"/>
    </source>
</evidence>
<accession>A0A6G8PV42</accession>
<reference evidence="2 3" key="1">
    <citation type="submission" date="2019-10" db="EMBL/GenBank/DDBJ databases">
        <title>Rubrobacter sp nov SCSIO 52915 isolated from a deep-sea sediment in the South China Sea.</title>
        <authorList>
            <person name="Chen R.W."/>
        </authorList>
    </citation>
    <scope>NUCLEOTIDE SEQUENCE [LARGE SCALE GENOMIC DNA]</scope>
    <source>
        <strain evidence="2 3">SCSIO 52915</strain>
    </source>
</reference>
<sequence length="249" mass="28322">MRADDVLQLMRTAPQRYETVRATLVYRGDGTKIRAVRERYARSEAGRHTFGDSPDEVWHPEPDSEFGWRCRIWRVDENQWRQELELPGGGTSIVVSTGRIRPFGTPEGPPGSSEMWELRTGEGSQEADPAWLIHPTDVFWTMYPFDPAGTASIDAELGRMELTVEEGISWAERDAVRLRGVPVGEWEYPPEPLWWGADEYEAVVDAERGVLLRLASRFDGGDIDALEVEEVRFDEPFDEEIFASRAPLP</sequence>
<name>A0A6G8PV42_9ACTN</name>